<dbReference type="Proteomes" id="UP001163603">
    <property type="component" value="Chromosome 9"/>
</dbReference>
<evidence type="ECO:0000313" key="1">
    <source>
        <dbReference type="EMBL" id="KAJ0028513.1"/>
    </source>
</evidence>
<accession>A0ACC0Y328</accession>
<dbReference type="EMBL" id="CM047744">
    <property type="protein sequence ID" value="KAJ0028513.1"/>
    <property type="molecule type" value="Genomic_DNA"/>
</dbReference>
<comment type="caution">
    <text evidence="1">The sequence shown here is derived from an EMBL/GenBank/DDBJ whole genome shotgun (WGS) entry which is preliminary data.</text>
</comment>
<reference evidence="2" key="1">
    <citation type="journal article" date="2023" name="G3 (Bethesda)">
        <title>Genome assembly and association tests identify interacting loci associated with vigor, precocity, and sex in interspecific pistachio rootstocks.</title>
        <authorList>
            <person name="Palmer W."/>
            <person name="Jacygrad E."/>
            <person name="Sagayaradj S."/>
            <person name="Cavanaugh K."/>
            <person name="Han R."/>
            <person name="Bertier L."/>
            <person name="Beede B."/>
            <person name="Kafkas S."/>
            <person name="Golino D."/>
            <person name="Preece J."/>
            <person name="Michelmore R."/>
        </authorList>
    </citation>
    <scope>NUCLEOTIDE SEQUENCE [LARGE SCALE GENOMIC DNA]</scope>
</reference>
<evidence type="ECO:0000313" key="2">
    <source>
        <dbReference type="Proteomes" id="UP001163603"/>
    </source>
</evidence>
<gene>
    <name evidence="1" type="ORF">Pint_36353</name>
</gene>
<organism evidence="1 2">
    <name type="scientific">Pistacia integerrima</name>
    <dbReference type="NCBI Taxonomy" id="434235"/>
    <lineage>
        <taxon>Eukaryota</taxon>
        <taxon>Viridiplantae</taxon>
        <taxon>Streptophyta</taxon>
        <taxon>Embryophyta</taxon>
        <taxon>Tracheophyta</taxon>
        <taxon>Spermatophyta</taxon>
        <taxon>Magnoliopsida</taxon>
        <taxon>eudicotyledons</taxon>
        <taxon>Gunneridae</taxon>
        <taxon>Pentapetalae</taxon>
        <taxon>rosids</taxon>
        <taxon>malvids</taxon>
        <taxon>Sapindales</taxon>
        <taxon>Anacardiaceae</taxon>
        <taxon>Pistacia</taxon>
    </lineage>
</organism>
<keyword evidence="2" id="KW-1185">Reference proteome</keyword>
<proteinExistence type="predicted"/>
<protein>
    <submittedName>
        <fullName evidence="1">Uncharacterized protein</fullName>
    </submittedName>
</protein>
<sequence>MLEASSLSHKSPLTKYTHYFTNCSLQALISSTPNPQNFLYLEQMPGGPGSSARRSVRVVVVGDPGTRKSSLISAVAFGTVPKKVPPVHPPTRLPPGFYRDRVPVTIIDTSSRLENKGKNNEKLNNADAEELKKADAVILTYACDQPMSLSSLTSFWLPQLRSLEVKVPIIVAECKSDLRGDPLAVNLKEMMEPITGQFREIDLCLQCSAIKMIQVHYIFYYAQKAVLHPVDPLLDRDSLHLKPRFVRAFKRIFFLCDRDKDDALSDAEFNDFWVKCCKAPLKPTEIAAVKRVVQEKRQDGVNGRGVTFKGFITLQALIFGNGHLETTWGVLRKFGYGDDLELRDECLPVPPKLAPDQSVELASEVVEFLCGIFGTYDEDNDGALSPTELEDLFSTAPESPWDEARYRDAVEKTSLGNLTLKGFLSEWALMTLLEPRRTLAYLIYIGYSGDAAKVFHVTRRKSADRKEQLTERNVFRCFVFGSKIAGKSALLDSFLGPVTNFNVAYVLEFDYRPFSEYYYPTTSDRYAANVVDQLGGTKKTLILQEIAEDGVKEVLSYEEYMATCDVALFVYDSSVEHSWKRTKELLEEVARQGEVSGHGVPCLLIAGKDDLDPCQIAVQDSAMVSQEMGIKPPIRVSMKVGDSKNLFSRIVRAAEHPHLNIPETEVGKGRKRYRHLVNNSLMFVSGSAVTIVGLAAYRAYAARRNSN</sequence>
<name>A0ACC0Y328_9ROSI</name>